<dbReference type="Proteomes" id="UP000054908">
    <property type="component" value="Unassembled WGS sequence"/>
</dbReference>
<accession>A0A0W0VY53</accession>
<evidence type="ECO:0000313" key="1">
    <source>
        <dbReference type="EMBL" id="KTD24846.1"/>
    </source>
</evidence>
<name>A0A0W0VY53_9GAMM</name>
<keyword evidence="2" id="KW-1185">Reference proteome</keyword>
<reference evidence="1 2" key="1">
    <citation type="submission" date="2015-11" db="EMBL/GenBank/DDBJ databases">
        <title>Genomic analysis of 38 Legionella species identifies large and diverse effector repertoires.</title>
        <authorList>
            <person name="Burstein D."/>
            <person name="Amaro F."/>
            <person name="Zusman T."/>
            <person name="Lifshitz Z."/>
            <person name="Cohen O."/>
            <person name="Gilbert J.A."/>
            <person name="Pupko T."/>
            <person name="Shuman H.A."/>
            <person name="Segal G."/>
        </authorList>
    </citation>
    <scope>NUCLEOTIDE SEQUENCE [LARGE SCALE GENOMIC DNA]</scope>
    <source>
        <strain evidence="1 2">PX-1-G2-E2</strain>
    </source>
</reference>
<protein>
    <submittedName>
        <fullName evidence="1">Coiled-coil protein</fullName>
    </submittedName>
</protein>
<evidence type="ECO:0000313" key="2">
    <source>
        <dbReference type="Proteomes" id="UP000054908"/>
    </source>
</evidence>
<comment type="caution">
    <text evidence="1">The sequence shown here is derived from an EMBL/GenBank/DDBJ whole genome shotgun (WGS) entry which is preliminary data.</text>
</comment>
<dbReference type="STRING" id="466.Lmac_2383"/>
<dbReference type="AlphaFoldDB" id="A0A0W0VY53"/>
<proteinExistence type="predicted"/>
<sequence length="71" mass="8179">MLVEFPNGNTEKGYITRESGYAEITPLNEINPLATRQNKLVVTIKTVNPIPQQYQIHGIPVKIRFKSWYGY</sequence>
<dbReference type="EMBL" id="LNYL01000048">
    <property type="protein sequence ID" value="KTD24846.1"/>
    <property type="molecule type" value="Genomic_DNA"/>
</dbReference>
<organism evidence="1 2">
    <name type="scientific">Legionella maceachernii</name>
    <dbReference type="NCBI Taxonomy" id="466"/>
    <lineage>
        <taxon>Bacteria</taxon>
        <taxon>Pseudomonadati</taxon>
        <taxon>Pseudomonadota</taxon>
        <taxon>Gammaproteobacteria</taxon>
        <taxon>Legionellales</taxon>
        <taxon>Legionellaceae</taxon>
        <taxon>Legionella</taxon>
    </lineage>
</organism>
<gene>
    <name evidence="1" type="ORF">Lmac_2383</name>
</gene>
<dbReference type="PATRIC" id="fig|466.6.peg.2529"/>